<keyword evidence="3" id="KW-1185">Reference proteome</keyword>
<evidence type="ECO:0000256" key="1">
    <source>
        <dbReference type="SAM" id="MobiDB-lite"/>
    </source>
</evidence>
<protein>
    <submittedName>
        <fullName evidence="2">Uncharacterized protein</fullName>
    </submittedName>
</protein>
<organism evidence="2 3">
    <name type="scientific">Vespula germanica</name>
    <name type="common">German yellow jacket</name>
    <name type="synonym">Paravespula germanica</name>
    <dbReference type="NCBI Taxonomy" id="30212"/>
    <lineage>
        <taxon>Eukaryota</taxon>
        <taxon>Metazoa</taxon>
        <taxon>Ecdysozoa</taxon>
        <taxon>Arthropoda</taxon>
        <taxon>Hexapoda</taxon>
        <taxon>Insecta</taxon>
        <taxon>Pterygota</taxon>
        <taxon>Neoptera</taxon>
        <taxon>Endopterygota</taxon>
        <taxon>Hymenoptera</taxon>
        <taxon>Apocrita</taxon>
        <taxon>Aculeata</taxon>
        <taxon>Vespoidea</taxon>
        <taxon>Vespidae</taxon>
        <taxon>Vespinae</taxon>
        <taxon>Vespula</taxon>
    </lineage>
</organism>
<evidence type="ECO:0000313" key="2">
    <source>
        <dbReference type="EMBL" id="KAF7393680.1"/>
    </source>
</evidence>
<dbReference type="AlphaFoldDB" id="A0A834N2R7"/>
<proteinExistence type="predicted"/>
<dbReference type="EMBL" id="JACSDZ010000010">
    <property type="protein sequence ID" value="KAF7393680.1"/>
    <property type="molecule type" value="Genomic_DNA"/>
</dbReference>
<gene>
    <name evidence="2" type="ORF">HZH68_010499</name>
</gene>
<dbReference type="Proteomes" id="UP000617340">
    <property type="component" value="Unassembled WGS sequence"/>
</dbReference>
<comment type="caution">
    <text evidence="2">The sequence shown here is derived from an EMBL/GenBank/DDBJ whole genome shotgun (WGS) entry which is preliminary data.</text>
</comment>
<accession>A0A834N2R7</accession>
<name>A0A834N2R7_VESGE</name>
<feature type="region of interest" description="Disordered" evidence="1">
    <location>
        <begin position="219"/>
        <end position="256"/>
    </location>
</feature>
<evidence type="ECO:0000313" key="3">
    <source>
        <dbReference type="Proteomes" id="UP000617340"/>
    </source>
</evidence>
<sequence>MLAATADVVVVVVAAATTERQPQEKETGRLARGLGVEGGIAGDVLPRDEERLEILGSFTSREYYTPRREHSPIRLAEHQCTPQAFSFPLPHEFRRRDPAALFKRLTGCLDSKDYGFRPRCRGMETGSPRHVGLPRVKALPLTFEISLRYFSRKKGRYSVKSSKKHKDPSFVVDEGKANSKLLFPRERRRHRWKAYSDLGELASFSMSSRLMENISVDVEGSRRKREGQEEAKGVRGERRSWGASGGSSLESAPRRGGWRVDGEALESRWRGAGERMPRKARRRACAFEVDRLPWGQIEVYPVAKRDEANFGFIAFLDEAVLCGLNFILKPLLLGYFLLVKSIETRIVA</sequence>
<reference evidence="2" key="1">
    <citation type="journal article" date="2020" name="G3 (Bethesda)">
        <title>High-Quality Assemblies for Three Invasive Social Wasps from the &lt;i&gt;Vespula&lt;/i&gt; Genus.</title>
        <authorList>
            <person name="Harrop T.W.R."/>
            <person name="Guhlin J."/>
            <person name="McLaughlin G.M."/>
            <person name="Permina E."/>
            <person name="Stockwell P."/>
            <person name="Gilligan J."/>
            <person name="Le Lec M.F."/>
            <person name="Gruber M.A.M."/>
            <person name="Quinn O."/>
            <person name="Lovegrove M."/>
            <person name="Duncan E.J."/>
            <person name="Remnant E.J."/>
            <person name="Van Eeckhoven J."/>
            <person name="Graham B."/>
            <person name="Knapp R.A."/>
            <person name="Langford K.W."/>
            <person name="Kronenberg Z."/>
            <person name="Press M.O."/>
            <person name="Eacker S.M."/>
            <person name="Wilson-Rankin E.E."/>
            <person name="Purcell J."/>
            <person name="Lester P.J."/>
            <person name="Dearden P.K."/>
        </authorList>
    </citation>
    <scope>NUCLEOTIDE SEQUENCE</scope>
    <source>
        <strain evidence="2">Linc-1</strain>
    </source>
</reference>
<feature type="compositionally biased region" description="Basic and acidic residues" evidence="1">
    <location>
        <begin position="226"/>
        <end position="240"/>
    </location>
</feature>